<dbReference type="PRINTS" id="PR00326">
    <property type="entry name" value="GTP1OBG"/>
</dbReference>
<evidence type="ECO:0000256" key="6">
    <source>
        <dbReference type="ARBA" id="ARBA00023134"/>
    </source>
</evidence>
<feature type="binding site" evidence="7">
    <location>
        <begin position="236"/>
        <end position="239"/>
    </location>
    <ligand>
        <name>GTP</name>
        <dbReference type="ChEBI" id="CHEBI:37565"/>
    </ligand>
</feature>
<dbReference type="PROSITE" id="PS51883">
    <property type="entry name" value="OBG"/>
    <property type="match status" value="1"/>
</dbReference>
<dbReference type="GO" id="GO:0042254">
    <property type="term" value="P:ribosome biogenesis"/>
    <property type="evidence" value="ECO:0007669"/>
    <property type="project" value="UniProtKB-UniRule"/>
</dbReference>
<keyword evidence="5 7" id="KW-0460">Magnesium</keyword>
<dbReference type="GO" id="GO:0005525">
    <property type="term" value="F:GTP binding"/>
    <property type="evidence" value="ECO:0007669"/>
    <property type="project" value="UniProtKB-UniRule"/>
</dbReference>
<dbReference type="CDD" id="cd01898">
    <property type="entry name" value="Obg"/>
    <property type="match status" value="1"/>
</dbReference>
<comment type="cofactor">
    <cofactor evidence="7">
        <name>Mg(2+)</name>
        <dbReference type="ChEBI" id="CHEBI:18420"/>
    </cofactor>
</comment>
<evidence type="ECO:0000256" key="1">
    <source>
        <dbReference type="ARBA" id="ARBA00007699"/>
    </source>
</evidence>
<feature type="domain" description="Obg" evidence="10">
    <location>
        <begin position="1"/>
        <end position="182"/>
    </location>
</feature>
<keyword evidence="6 7" id="KW-0342">GTP-binding</keyword>
<name>A0A2W4UP02_9CYAN</name>
<dbReference type="GO" id="GO:0005737">
    <property type="term" value="C:cytoplasm"/>
    <property type="evidence" value="ECO:0007669"/>
    <property type="project" value="UniProtKB-SubCell"/>
</dbReference>
<keyword evidence="4 7" id="KW-0378">Hydrolase</keyword>
<comment type="similarity">
    <text evidence="1 7">Belongs to the TRAFAC class OBG-HflX-like GTPase superfamily. OBG GTPase family.</text>
</comment>
<evidence type="ECO:0000256" key="8">
    <source>
        <dbReference type="SAM" id="MobiDB-lite"/>
    </source>
</evidence>
<dbReference type="Proteomes" id="UP000249354">
    <property type="component" value="Unassembled WGS sequence"/>
</dbReference>
<comment type="function">
    <text evidence="7">An essential GTPase which binds GTP, GDP and possibly (p)ppGpp with moderate affinity, with high nucleotide exchange rates and a fairly low GTP hydrolysis rate. Plays a role in control of the cell cycle, stress response, ribosome biogenesis and in those bacteria that undergo differentiation, in morphogenesis control.</text>
</comment>
<dbReference type="InterPro" id="IPR014100">
    <property type="entry name" value="GTP-bd_Obg/CgtA"/>
</dbReference>
<feature type="binding site" evidence="7">
    <location>
        <position position="216"/>
    </location>
    <ligand>
        <name>Mg(2+)</name>
        <dbReference type="ChEBI" id="CHEBI:18420"/>
    </ligand>
</feature>
<feature type="binding site" evidence="7">
    <location>
        <begin position="333"/>
        <end position="335"/>
    </location>
    <ligand>
        <name>GTP</name>
        <dbReference type="ChEBI" id="CHEBI:37565"/>
    </ligand>
</feature>
<feature type="domain" description="OBG-type G" evidence="9">
    <location>
        <begin position="183"/>
        <end position="352"/>
    </location>
</feature>
<dbReference type="NCBIfam" id="NF008956">
    <property type="entry name" value="PRK12299.1"/>
    <property type="match status" value="1"/>
</dbReference>
<dbReference type="AlphaFoldDB" id="A0A2W4UP02"/>
<dbReference type="SUPFAM" id="SSF82051">
    <property type="entry name" value="Obg GTP-binding protein N-terminal domain"/>
    <property type="match status" value="1"/>
</dbReference>
<comment type="subunit">
    <text evidence="7">Monomer.</text>
</comment>
<dbReference type="PANTHER" id="PTHR11702:SF31">
    <property type="entry name" value="MITOCHONDRIAL RIBOSOME-ASSOCIATED GTPASE 2"/>
    <property type="match status" value="1"/>
</dbReference>
<dbReference type="GO" id="GO:0000287">
    <property type="term" value="F:magnesium ion binding"/>
    <property type="evidence" value="ECO:0007669"/>
    <property type="project" value="InterPro"/>
</dbReference>
<accession>A0A2W4UP02</accession>
<dbReference type="NCBIfam" id="TIGR02729">
    <property type="entry name" value="Obg_CgtA"/>
    <property type="match status" value="1"/>
</dbReference>
<dbReference type="Pfam" id="PF01926">
    <property type="entry name" value="MMR_HSR1"/>
    <property type="match status" value="1"/>
</dbReference>
<dbReference type="PANTHER" id="PTHR11702">
    <property type="entry name" value="DEVELOPMENTALLY REGULATED GTP-BINDING PROTEIN-RELATED"/>
    <property type="match status" value="1"/>
</dbReference>
<dbReference type="InterPro" id="IPR027417">
    <property type="entry name" value="P-loop_NTPase"/>
</dbReference>
<evidence type="ECO:0000259" key="10">
    <source>
        <dbReference type="PROSITE" id="PS51883"/>
    </source>
</evidence>
<evidence type="ECO:0000313" key="12">
    <source>
        <dbReference type="Proteomes" id="UP000249354"/>
    </source>
</evidence>
<feature type="compositionally biased region" description="Polar residues" evidence="8">
    <location>
        <begin position="113"/>
        <end position="124"/>
    </location>
</feature>
<dbReference type="EC" id="3.6.5.-" evidence="7"/>
<dbReference type="PIRSF" id="PIRSF002401">
    <property type="entry name" value="GTP_bd_Obg/CgtA"/>
    <property type="match status" value="1"/>
</dbReference>
<organism evidence="11 12">
    <name type="scientific">Leptolyngbya foveolarum</name>
    <dbReference type="NCBI Taxonomy" id="47253"/>
    <lineage>
        <taxon>Bacteria</taxon>
        <taxon>Bacillati</taxon>
        <taxon>Cyanobacteriota</taxon>
        <taxon>Cyanophyceae</taxon>
        <taxon>Leptolyngbyales</taxon>
        <taxon>Leptolyngbyaceae</taxon>
        <taxon>Leptolyngbya group</taxon>
        <taxon>Leptolyngbya</taxon>
    </lineage>
</organism>
<feature type="region of interest" description="Disordered" evidence="8">
    <location>
        <begin position="106"/>
        <end position="132"/>
    </location>
</feature>
<dbReference type="Pfam" id="PF01018">
    <property type="entry name" value="GTP1_OBG"/>
    <property type="match status" value="1"/>
</dbReference>
<dbReference type="PROSITE" id="PS51710">
    <property type="entry name" value="G_OBG"/>
    <property type="match status" value="1"/>
</dbReference>
<dbReference type="InterPro" id="IPR006073">
    <property type="entry name" value="GTP-bd"/>
</dbReference>
<evidence type="ECO:0000256" key="3">
    <source>
        <dbReference type="ARBA" id="ARBA00022741"/>
    </source>
</evidence>
<comment type="caution">
    <text evidence="11">The sequence shown here is derived from an EMBL/GenBank/DDBJ whole genome shotgun (WGS) entry which is preliminary data.</text>
</comment>
<evidence type="ECO:0000259" key="9">
    <source>
        <dbReference type="PROSITE" id="PS51710"/>
    </source>
</evidence>
<keyword evidence="3 7" id="KW-0547">Nucleotide-binding</keyword>
<evidence type="ECO:0000313" key="11">
    <source>
        <dbReference type="EMBL" id="PZO23046.1"/>
    </source>
</evidence>
<feature type="binding site" evidence="7">
    <location>
        <begin position="214"/>
        <end position="218"/>
    </location>
    <ligand>
        <name>GTP</name>
        <dbReference type="ChEBI" id="CHEBI:37565"/>
    </ligand>
</feature>
<proteinExistence type="inferred from homology"/>
<dbReference type="InterPro" id="IPR031167">
    <property type="entry name" value="G_OBG"/>
</dbReference>
<keyword evidence="7" id="KW-0479">Metal-binding</keyword>
<dbReference type="InterPro" id="IPR036726">
    <property type="entry name" value="GTP1_OBG_dom_sf"/>
</dbReference>
<feature type="binding site" evidence="7">
    <location>
        <begin position="189"/>
        <end position="196"/>
    </location>
    <ligand>
        <name>GTP</name>
        <dbReference type="ChEBI" id="CHEBI:37565"/>
    </ligand>
</feature>
<evidence type="ECO:0000256" key="4">
    <source>
        <dbReference type="ARBA" id="ARBA00022801"/>
    </source>
</evidence>
<keyword evidence="2 7" id="KW-0963">Cytoplasm</keyword>
<dbReference type="FunFam" id="2.70.210.12:FF:000001">
    <property type="entry name" value="GTPase Obg"/>
    <property type="match status" value="1"/>
</dbReference>
<evidence type="ECO:0000256" key="2">
    <source>
        <dbReference type="ARBA" id="ARBA00022490"/>
    </source>
</evidence>
<feature type="binding site" evidence="7">
    <location>
        <position position="196"/>
    </location>
    <ligand>
        <name>Mg(2+)</name>
        <dbReference type="ChEBI" id="CHEBI:18420"/>
    </ligand>
</feature>
<dbReference type="HAMAP" id="MF_01454">
    <property type="entry name" value="GTPase_Obg"/>
    <property type="match status" value="1"/>
</dbReference>
<dbReference type="SUPFAM" id="SSF52540">
    <property type="entry name" value="P-loop containing nucleoside triphosphate hydrolases"/>
    <property type="match status" value="1"/>
</dbReference>
<dbReference type="InterPro" id="IPR006074">
    <property type="entry name" value="GTP1-OBG_CS"/>
</dbReference>
<evidence type="ECO:0000256" key="7">
    <source>
        <dbReference type="HAMAP-Rule" id="MF_01454"/>
    </source>
</evidence>
<comment type="subcellular location">
    <subcellularLocation>
        <location evidence="7">Cytoplasm</location>
    </subcellularLocation>
</comment>
<feature type="binding site" evidence="7">
    <location>
        <begin position="303"/>
        <end position="306"/>
    </location>
    <ligand>
        <name>GTP</name>
        <dbReference type="ChEBI" id="CHEBI:37565"/>
    </ligand>
</feature>
<dbReference type="GO" id="GO:0003924">
    <property type="term" value="F:GTPase activity"/>
    <property type="evidence" value="ECO:0007669"/>
    <property type="project" value="UniProtKB-UniRule"/>
</dbReference>
<dbReference type="PROSITE" id="PS00905">
    <property type="entry name" value="GTP1_OBG"/>
    <property type="match status" value="1"/>
</dbReference>
<dbReference type="InterPro" id="IPR006169">
    <property type="entry name" value="GTP1_OBG_dom"/>
</dbReference>
<dbReference type="Gene3D" id="2.70.210.12">
    <property type="entry name" value="GTP1/OBG domain"/>
    <property type="match status" value="1"/>
</dbReference>
<reference evidence="12" key="1">
    <citation type="submission" date="2018-04" db="EMBL/GenBank/DDBJ databases">
        <authorList>
            <person name="Cornet L."/>
        </authorList>
    </citation>
    <scope>NUCLEOTIDE SEQUENCE [LARGE SCALE GENOMIC DNA]</scope>
</reference>
<dbReference type="EMBL" id="QBMC01000004">
    <property type="protein sequence ID" value="PZO23046.1"/>
    <property type="molecule type" value="Genomic_DNA"/>
</dbReference>
<sequence length="404" mass="42601">MQFIDQAEIEVEGGSGGDGLTAFRREKFVPAGGPSGGTGGKGGSVTLVADSNLQTLLDFRYAHRFKAKDGGKGGPSNRTGANGEDLIIEVPCGTLVYDLGTVDEATGQPIPKTASNPDDSTDSPGSLLGDLTEPGQQLVIAPGGKGGLGNRHYLSNRNRAPEHSQPGAPGAIRNIRLELKLLAEVGIIGLPNAGKSTMISTLSSAKPKIADYPFTTLVPNLGVVRKPTGDGTVFADIPGLIEGAHQGQGLGHDFLRHIERTKLLLHLIDGTAIDPVVDYQTIQQELSAYGHDLSGRPQLLAINKIDALLEEEVDEIAARLAKVNGGEKVFRVSAVSRQGTEEMMRAVWQLLDETNAAIAAQEEAQQQAVIDFNTPALRSSGQILGEALEETEAKRMSPISNPSV</sequence>
<dbReference type="Gene3D" id="3.40.50.300">
    <property type="entry name" value="P-loop containing nucleotide triphosphate hydrolases"/>
    <property type="match status" value="1"/>
</dbReference>
<protein>
    <recommendedName>
        <fullName evidence="7">GTPase Obg</fullName>
        <ecNumber evidence="7">3.6.5.-</ecNumber>
    </recommendedName>
    <alternativeName>
        <fullName evidence="7">GTP-binding protein Obg</fullName>
    </alternativeName>
</protein>
<dbReference type="InterPro" id="IPR045086">
    <property type="entry name" value="OBG_GTPase"/>
</dbReference>
<evidence type="ECO:0000256" key="5">
    <source>
        <dbReference type="ARBA" id="ARBA00022842"/>
    </source>
</evidence>
<dbReference type="NCBIfam" id="NF008955">
    <property type="entry name" value="PRK12297.1"/>
    <property type="match status" value="1"/>
</dbReference>
<reference evidence="11 12" key="2">
    <citation type="submission" date="2018-06" db="EMBL/GenBank/DDBJ databases">
        <title>Metagenomic assembly of (sub)arctic Cyanobacteria and their associated microbiome from non-axenic cultures.</title>
        <authorList>
            <person name="Baurain D."/>
        </authorList>
    </citation>
    <scope>NUCLEOTIDE SEQUENCE [LARGE SCALE GENOMIC DNA]</scope>
    <source>
        <strain evidence="11">ULC129bin1</strain>
    </source>
</reference>
<gene>
    <name evidence="7" type="primary">obg</name>
    <name evidence="11" type="ORF">DCF25_01085</name>
</gene>